<keyword evidence="2" id="KW-1185">Reference proteome</keyword>
<dbReference type="Proteomes" id="UP000307440">
    <property type="component" value="Unassembled WGS sequence"/>
</dbReference>
<proteinExistence type="predicted"/>
<accession>A0A5C3K9M2</accession>
<evidence type="ECO:0000313" key="2">
    <source>
        <dbReference type="Proteomes" id="UP000307440"/>
    </source>
</evidence>
<organism evidence="1 2">
    <name type="scientific">Coprinopsis marcescibilis</name>
    <name type="common">Agaric fungus</name>
    <name type="synonym">Psathyrella marcescibilis</name>
    <dbReference type="NCBI Taxonomy" id="230819"/>
    <lineage>
        <taxon>Eukaryota</taxon>
        <taxon>Fungi</taxon>
        <taxon>Dikarya</taxon>
        <taxon>Basidiomycota</taxon>
        <taxon>Agaricomycotina</taxon>
        <taxon>Agaricomycetes</taxon>
        <taxon>Agaricomycetidae</taxon>
        <taxon>Agaricales</taxon>
        <taxon>Agaricineae</taxon>
        <taxon>Psathyrellaceae</taxon>
        <taxon>Coprinopsis</taxon>
    </lineage>
</organism>
<sequence length="237" mass="26977">MFPPFERELGVNPRGSTETLERVTGLSFIGSLFSRNSFRYISLIFEQCCACIRLRTTRNPRLHLGSSSVVLDHQLNGLDIHVWEIGTLTPMPRHADIFATICHATDAGAARPIASQFQAWAPLEIAISVAYPYLTTIFPTKWMRQQHFTGLLATSYRKAPYLVTRCSNRLPKTLSILCFEKAQQWIPYADRAPFTQPELSKLAEALWLLDFFYHGSNGTCIDRFTGCHTHNERRTPL</sequence>
<gene>
    <name evidence="1" type="ORF">FA15DRAFT_405213</name>
</gene>
<evidence type="ECO:0000313" key="1">
    <source>
        <dbReference type="EMBL" id="TFK16755.1"/>
    </source>
</evidence>
<dbReference type="EMBL" id="ML210651">
    <property type="protein sequence ID" value="TFK16755.1"/>
    <property type="molecule type" value="Genomic_DNA"/>
</dbReference>
<name>A0A5C3K9M2_COPMA</name>
<dbReference type="AlphaFoldDB" id="A0A5C3K9M2"/>
<reference evidence="1 2" key="1">
    <citation type="journal article" date="2019" name="Nat. Ecol. Evol.">
        <title>Megaphylogeny resolves global patterns of mushroom evolution.</title>
        <authorList>
            <person name="Varga T."/>
            <person name="Krizsan K."/>
            <person name="Foldi C."/>
            <person name="Dima B."/>
            <person name="Sanchez-Garcia M."/>
            <person name="Sanchez-Ramirez S."/>
            <person name="Szollosi G.J."/>
            <person name="Szarkandi J.G."/>
            <person name="Papp V."/>
            <person name="Albert L."/>
            <person name="Andreopoulos W."/>
            <person name="Angelini C."/>
            <person name="Antonin V."/>
            <person name="Barry K.W."/>
            <person name="Bougher N.L."/>
            <person name="Buchanan P."/>
            <person name="Buyck B."/>
            <person name="Bense V."/>
            <person name="Catcheside P."/>
            <person name="Chovatia M."/>
            <person name="Cooper J."/>
            <person name="Damon W."/>
            <person name="Desjardin D."/>
            <person name="Finy P."/>
            <person name="Geml J."/>
            <person name="Haridas S."/>
            <person name="Hughes K."/>
            <person name="Justo A."/>
            <person name="Karasinski D."/>
            <person name="Kautmanova I."/>
            <person name="Kiss B."/>
            <person name="Kocsube S."/>
            <person name="Kotiranta H."/>
            <person name="LaButti K.M."/>
            <person name="Lechner B.E."/>
            <person name="Liimatainen K."/>
            <person name="Lipzen A."/>
            <person name="Lukacs Z."/>
            <person name="Mihaltcheva S."/>
            <person name="Morgado L.N."/>
            <person name="Niskanen T."/>
            <person name="Noordeloos M.E."/>
            <person name="Ohm R.A."/>
            <person name="Ortiz-Santana B."/>
            <person name="Ovrebo C."/>
            <person name="Racz N."/>
            <person name="Riley R."/>
            <person name="Savchenko A."/>
            <person name="Shiryaev A."/>
            <person name="Soop K."/>
            <person name="Spirin V."/>
            <person name="Szebenyi C."/>
            <person name="Tomsovsky M."/>
            <person name="Tulloss R.E."/>
            <person name="Uehling J."/>
            <person name="Grigoriev I.V."/>
            <person name="Vagvolgyi C."/>
            <person name="Papp T."/>
            <person name="Martin F.M."/>
            <person name="Miettinen O."/>
            <person name="Hibbett D.S."/>
            <person name="Nagy L.G."/>
        </authorList>
    </citation>
    <scope>NUCLEOTIDE SEQUENCE [LARGE SCALE GENOMIC DNA]</scope>
    <source>
        <strain evidence="1 2">CBS 121175</strain>
    </source>
</reference>
<protein>
    <submittedName>
        <fullName evidence="1">Uncharacterized protein</fullName>
    </submittedName>
</protein>